<keyword evidence="1" id="KW-0732">Signal</keyword>
<dbReference type="EMBL" id="PUHP01001462">
    <property type="protein sequence ID" value="TQN65768.1"/>
    <property type="molecule type" value="Genomic_DNA"/>
</dbReference>
<reference evidence="2 3" key="1">
    <citation type="journal article" date="2019" name="Sci. Rep.">
        <title>Colletotrichum shisoi sp. nov., an anthracnose pathogen of Perilla frutescens in Japan: molecular phylogenetic, morphological and genomic evidence.</title>
        <authorList>
            <person name="Gan P."/>
            <person name="Tsushima A."/>
            <person name="Hiroyama R."/>
            <person name="Narusaka M."/>
            <person name="Takano Y."/>
            <person name="Narusaka Y."/>
            <person name="Kawaradani M."/>
            <person name="Damm U."/>
            <person name="Shirasu K."/>
        </authorList>
    </citation>
    <scope>NUCLEOTIDE SEQUENCE [LARGE SCALE GENOMIC DNA]</scope>
    <source>
        <strain evidence="2 3">PG-2018a</strain>
    </source>
</reference>
<organism evidence="2 3">
    <name type="scientific">Colletotrichum shisoi</name>
    <dbReference type="NCBI Taxonomy" id="2078593"/>
    <lineage>
        <taxon>Eukaryota</taxon>
        <taxon>Fungi</taxon>
        <taxon>Dikarya</taxon>
        <taxon>Ascomycota</taxon>
        <taxon>Pezizomycotina</taxon>
        <taxon>Sordariomycetes</taxon>
        <taxon>Hypocreomycetidae</taxon>
        <taxon>Glomerellales</taxon>
        <taxon>Glomerellaceae</taxon>
        <taxon>Colletotrichum</taxon>
        <taxon>Colletotrichum destructivum species complex</taxon>
    </lineage>
</organism>
<evidence type="ECO:0000313" key="3">
    <source>
        <dbReference type="Proteomes" id="UP000326340"/>
    </source>
</evidence>
<feature type="signal peptide" evidence="1">
    <location>
        <begin position="1"/>
        <end position="20"/>
    </location>
</feature>
<evidence type="ECO:0008006" key="4">
    <source>
        <dbReference type="Google" id="ProtNLM"/>
    </source>
</evidence>
<proteinExistence type="predicted"/>
<evidence type="ECO:0000313" key="2">
    <source>
        <dbReference type="EMBL" id="TQN65768.1"/>
    </source>
</evidence>
<keyword evidence="3" id="KW-1185">Reference proteome</keyword>
<sequence>MRLLVSSLLFMLLAGGGTMAASPESPTSHVMQRSEQTERGFIKSCHDVRFVDPRVINLKNGFFDKSCSACEYRAALGKMKCKCDSEWGVVDAVVKI</sequence>
<accession>A0A5Q4BFS3</accession>
<dbReference type="Proteomes" id="UP000326340">
    <property type="component" value="Unassembled WGS sequence"/>
</dbReference>
<comment type="caution">
    <text evidence="2">The sequence shown here is derived from an EMBL/GenBank/DDBJ whole genome shotgun (WGS) entry which is preliminary data.</text>
</comment>
<protein>
    <recommendedName>
        <fullName evidence="4">Cyanovirin-N domain-containing protein</fullName>
    </recommendedName>
</protein>
<feature type="chain" id="PRO_5024804737" description="Cyanovirin-N domain-containing protein" evidence="1">
    <location>
        <begin position="21"/>
        <end position="96"/>
    </location>
</feature>
<gene>
    <name evidence="2" type="ORF">CSHISOI_09644</name>
</gene>
<name>A0A5Q4BFS3_9PEZI</name>
<evidence type="ECO:0000256" key="1">
    <source>
        <dbReference type="SAM" id="SignalP"/>
    </source>
</evidence>
<feature type="non-terminal residue" evidence="2">
    <location>
        <position position="96"/>
    </location>
</feature>
<dbReference type="AlphaFoldDB" id="A0A5Q4BFS3"/>